<evidence type="ECO:0000313" key="3">
    <source>
        <dbReference type="EMBL" id="NXY39587.1"/>
    </source>
</evidence>
<dbReference type="InterPro" id="IPR003599">
    <property type="entry name" value="Ig_sub"/>
</dbReference>
<name>A0A7L4JG24_9PASS</name>
<evidence type="ECO:0000313" key="4">
    <source>
        <dbReference type="Proteomes" id="UP000572837"/>
    </source>
</evidence>
<dbReference type="GO" id="GO:0009897">
    <property type="term" value="C:external side of plasma membrane"/>
    <property type="evidence" value="ECO:0007669"/>
    <property type="project" value="TreeGrafter"/>
</dbReference>
<dbReference type="SUPFAM" id="SSF48726">
    <property type="entry name" value="Immunoglobulin"/>
    <property type="match status" value="1"/>
</dbReference>
<evidence type="ECO:0000256" key="1">
    <source>
        <dbReference type="ARBA" id="ARBA00023319"/>
    </source>
</evidence>
<dbReference type="SMART" id="SM00409">
    <property type="entry name" value="IG"/>
    <property type="match status" value="1"/>
</dbReference>
<dbReference type="PROSITE" id="PS50835">
    <property type="entry name" value="IG_LIKE"/>
    <property type="match status" value="1"/>
</dbReference>
<dbReference type="InterPro" id="IPR007110">
    <property type="entry name" value="Ig-like_dom"/>
</dbReference>
<dbReference type="GO" id="GO:0019815">
    <property type="term" value="C:B cell receptor complex"/>
    <property type="evidence" value="ECO:0007669"/>
    <property type="project" value="TreeGrafter"/>
</dbReference>
<reference evidence="3 4" key="1">
    <citation type="submission" date="2020-02" db="EMBL/GenBank/DDBJ databases">
        <title>Bird 10,000 Genomes (B10K) Project - Family phase.</title>
        <authorList>
            <person name="Zhang G."/>
        </authorList>
    </citation>
    <scope>NUCLEOTIDE SEQUENCE [LARGE SCALE GENOMIC DNA]</scope>
    <source>
        <strain evidence="3">B10K-IZ-033-81</strain>
        <tissue evidence="3">Muscle</tissue>
    </source>
</reference>
<protein>
    <submittedName>
        <fullName evidence="3">CD79A protein</fullName>
    </submittedName>
</protein>
<keyword evidence="1" id="KW-0393">Immunoglobulin domain</keyword>
<gene>
    <name evidence="3" type="primary">Cd79a</name>
    <name evidence="3" type="ORF">PORRUF_R14071</name>
</gene>
<dbReference type="AlphaFoldDB" id="A0A7L4JG24"/>
<sequence>PTSSSGDLGTPLTLECHFKAPPNATVTWLQVCPRRYRGDTWSCSWPQEVLATGWGRQVGGNESGLSTLSFQHLEYNHSGLYFCRVQTCAKAAQSCGTFVRVTGEWGSLGTFRGSFGALADPLGLAEPTPVPFGGVGDATKNRILTAQGVLLLLCAAGPGLLLLFRKRWANEGGVQPKKISLEEENLYEGLNLDECSMGGDISRGVQPTYQDVGTLPTGGSLLEKP</sequence>
<feature type="domain" description="Ig-like" evidence="2">
    <location>
        <begin position="1"/>
        <end position="102"/>
    </location>
</feature>
<comment type="caution">
    <text evidence="3">The sequence shown here is derived from an EMBL/GenBank/DDBJ whole genome shotgun (WGS) entry which is preliminary data.</text>
</comment>
<dbReference type="Proteomes" id="UP000572837">
    <property type="component" value="Unassembled WGS sequence"/>
</dbReference>
<feature type="non-terminal residue" evidence="3">
    <location>
        <position position="225"/>
    </location>
</feature>
<dbReference type="GO" id="GO:0030183">
    <property type="term" value="P:B cell differentiation"/>
    <property type="evidence" value="ECO:0007669"/>
    <property type="project" value="TreeGrafter"/>
</dbReference>
<dbReference type="PANTHER" id="PTHR14334:SF1">
    <property type="entry name" value="B-CELL ANTIGEN RECEPTOR COMPLEX-ASSOCIATED PROTEIN ALPHA CHAIN"/>
    <property type="match status" value="1"/>
</dbReference>
<keyword evidence="4" id="KW-1185">Reference proteome</keyword>
<dbReference type="InterPro" id="IPR013783">
    <property type="entry name" value="Ig-like_fold"/>
</dbReference>
<dbReference type="InterPro" id="IPR036179">
    <property type="entry name" value="Ig-like_dom_sf"/>
</dbReference>
<feature type="non-terminal residue" evidence="3">
    <location>
        <position position="1"/>
    </location>
</feature>
<dbReference type="Gene3D" id="2.60.40.10">
    <property type="entry name" value="Immunoglobulins"/>
    <property type="match status" value="1"/>
</dbReference>
<dbReference type="GO" id="GO:0050853">
    <property type="term" value="P:B cell receptor signaling pathway"/>
    <property type="evidence" value="ECO:0007669"/>
    <property type="project" value="TreeGrafter"/>
</dbReference>
<evidence type="ECO:0000259" key="2">
    <source>
        <dbReference type="PROSITE" id="PS50835"/>
    </source>
</evidence>
<organism evidence="3 4">
    <name type="scientific">Pomatorhinus ruficollis</name>
    <name type="common">streak-breasted scimitar babbler</name>
    <dbReference type="NCBI Taxonomy" id="932028"/>
    <lineage>
        <taxon>Eukaryota</taxon>
        <taxon>Metazoa</taxon>
        <taxon>Chordata</taxon>
        <taxon>Craniata</taxon>
        <taxon>Vertebrata</taxon>
        <taxon>Euteleostomi</taxon>
        <taxon>Archelosauria</taxon>
        <taxon>Archosauria</taxon>
        <taxon>Dinosauria</taxon>
        <taxon>Saurischia</taxon>
        <taxon>Theropoda</taxon>
        <taxon>Coelurosauria</taxon>
        <taxon>Aves</taxon>
        <taxon>Neognathae</taxon>
        <taxon>Neoaves</taxon>
        <taxon>Telluraves</taxon>
        <taxon>Australaves</taxon>
        <taxon>Passeriformes</taxon>
        <taxon>Sylvioidea</taxon>
        <taxon>Timaliidae</taxon>
        <taxon>Pomatorhinus</taxon>
    </lineage>
</organism>
<dbReference type="EMBL" id="VZSW01004477">
    <property type="protein sequence ID" value="NXY39587.1"/>
    <property type="molecule type" value="Genomic_DNA"/>
</dbReference>
<dbReference type="PANTHER" id="PTHR14334">
    <property type="entry name" value="B-CELL ANTIGEN RECEPTOR COMPLEX-ASSOCIATED PROTEIN"/>
    <property type="match status" value="1"/>
</dbReference>
<proteinExistence type="predicted"/>
<accession>A0A7L4JG24</accession>